<accession>A0A9Q0U000</accession>
<dbReference type="CDD" id="cd22157">
    <property type="entry name" value="F-box_AtFBW1-like"/>
    <property type="match status" value="1"/>
</dbReference>
<sequence>MNSRDGFLPDEVVIQVLARLPVKYLFRAKTVCKLWYKLSSDKYFVQLYNEVAAKNSVVLVEVSHSSELKSSLICADNSWGVSELSLDFLKDRVKVRASCNGLLCCSSIPDKGVYYVCNPMTREFRLLPRSRERPVTRFCPDGEATLVGLGCNLSVQKFNVVLAGYHRTFGHRKISLPDEVIYSAGNRAHLLELDGCLSVIQISEEWMKIWAMKDYESEEWHLEDRHMLSGPQSSRVIKNVADMGIPASRTVSLRVVREMPFAHVYEV</sequence>
<dbReference type="Gene3D" id="1.20.1280.50">
    <property type="match status" value="1"/>
</dbReference>
<dbReference type="AlphaFoldDB" id="A0A9Q0U000"/>
<reference evidence="2" key="1">
    <citation type="submission" date="2022-11" db="EMBL/GenBank/DDBJ databases">
        <authorList>
            <person name="Hyden B.L."/>
            <person name="Feng K."/>
            <person name="Yates T."/>
            <person name="Jawdy S."/>
            <person name="Smart L.B."/>
            <person name="Muchero W."/>
        </authorList>
    </citation>
    <scope>NUCLEOTIDE SEQUENCE</scope>
    <source>
        <tissue evidence="2">Shoot tip</tissue>
    </source>
</reference>
<dbReference type="SMART" id="SM00256">
    <property type="entry name" value="FBOX"/>
    <property type="match status" value="1"/>
</dbReference>
<proteinExistence type="predicted"/>
<protein>
    <submittedName>
        <fullName evidence="2">F-BOX PROTEIN INTERACTION DOMAIN PROTEIN</fullName>
    </submittedName>
</protein>
<dbReference type="PANTHER" id="PTHR31672">
    <property type="entry name" value="BNACNNG10540D PROTEIN"/>
    <property type="match status" value="1"/>
</dbReference>
<dbReference type="PROSITE" id="PS50181">
    <property type="entry name" value="FBOX"/>
    <property type="match status" value="1"/>
</dbReference>
<dbReference type="EMBL" id="JAPFFL010000006">
    <property type="protein sequence ID" value="KAJ6720924.1"/>
    <property type="molecule type" value="Genomic_DNA"/>
</dbReference>
<dbReference type="InterPro" id="IPR001810">
    <property type="entry name" value="F-box_dom"/>
</dbReference>
<dbReference type="InterPro" id="IPR036047">
    <property type="entry name" value="F-box-like_dom_sf"/>
</dbReference>
<keyword evidence="3" id="KW-1185">Reference proteome</keyword>
<evidence type="ECO:0000313" key="2">
    <source>
        <dbReference type="EMBL" id="KAJ6720924.1"/>
    </source>
</evidence>
<comment type="caution">
    <text evidence="2">The sequence shown here is derived from an EMBL/GenBank/DDBJ whole genome shotgun (WGS) entry which is preliminary data.</text>
</comment>
<dbReference type="InterPro" id="IPR050796">
    <property type="entry name" value="SCF_F-box_component"/>
</dbReference>
<gene>
    <name evidence="2" type="ORF">OIU85_024064</name>
</gene>
<dbReference type="Pfam" id="PF00646">
    <property type="entry name" value="F-box"/>
    <property type="match status" value="1"/>
</dbReference>
<reference evidence="2" key="2">
    <citation type="journal article" date="2023" name="Int. J. Mol. Sci.">
        <title>De Novo Assembly and Annotation of 11 Diverse Shrub Willow (Salix) Genomes Reveals Novel Gene Organization in Sex-Linked Regions.</title>
        <authorList>
            <person name="Hyden B."/>
            <person name="Feng K."/>
            <person name="Yates T.B."/>
            <person name="Jawdy S."/>
            <person name="Cereghino C."/>
            <person name="Smart L.B."/>
            <person name="Muchero W."/>
        </authorList>
    </citation>
    <scope>NUCLEOTIDE SEQUENCE [LARGE SCALE GENOMIC DNA]</scope>
    <source>
        <tissue evidence="2">Shoot tip</tissue>
    </source>
</reference>
<evidence type="ECO:0000313" key="3">
    <source>
        <dbReference type="Proteomes" id="UP001151529"/>
    </source>
</evidence>
<name>A0A9Q0U000_SALVM</name>
<organism evidence="2 3">
    <name type="scientific">Salix viminalis</name>
    <name type="common">Common osier</name>
    <name type="synonym">Basket willow</name>
    <dbReference type="NCBI Taxonomy" id="40686"/>
    <lineage>
        <taxon>Eukaryota</taxon>
        <taxon>Viridiplantae</taxon>
        <taxon>Streptophyta</taxon>
        <taxon>Embryophyta</taxon>
        <taxon>Tracheophyta</taxon>
        <taxon>Spermatophyta</taxon>
        <taxon>Magnoliopsida</taxon>
        <taxon>eudicotyledons</taxon>
        <taxon>Gunneridae</taxon>
        <taxon>Pentapetalae</taxon>
        <taxon>rosids</taxon>
        <taxon>fabids</taxon>
        <taxon>Malpighiales</taxon>
        <taxon>Salicaceae</taxon>
        <taxon>Saliceae</taxon>
        <taxon>Salix</taxon>
    </lineage>
</organism>
<dbReference type="OrthoDB" id="692435at2759"/>
<dbReference type="SUPFAM" id="SSF81383">
    <property type="entry name" value="F-box domain"/>
    <property type="match status" value="1"/>
</dbReference>
<dbReference type="Proteomes" id="UP001151529">
    <property type="component" value="Chromosome 10"/>
</dbReference>
<dbReference type="PANTHER" id="PTHR31672:SF2">
    <property type="entry name" value="F-BOX DOMAIN-CONTAINING PROTEIN"/>
    <property type="match status" value="1"/>
</dbReference>
<evidence type="ECO:0000259" key="1">
    <source>
        <dbReference type="PROSITE" id="PS50181"/>
    </source>
</evidence>
<feature type="domain" description="F-box" evidence="1">
    <location>
        <begin position="8"/>
        <end position="51"/>
    </location>
</feature>